<dbReference type="AlphaFoldDB" id="A0A0G2GZG7"/>
<reference evidence="6 7" key="1">
    <citation type="submission" date="2015-05" db="EMBL/GenBank/DDBJ databases">
        <title>Distinctive expansion of gene families associated with plant cell wall degradation and secondary metabolism in the genomes of grapevine trunk pathogens.</title>
        <authorList>
            <person name="Lawrence D.P."/>
            <person name="Travadon R."/>
            <person name="Rolshausen P.E."/>
            <person name="Baumgartner K."/>
        </authorList>
    </citation>
    <scope>NUCLEOTIDE SEQUENCE [LARGE SCALE GENOMIC DNA]</scope>
    <source>
        <strain evidence="6">UCRPC4</strain>
    </source>
</reference>
<keyword evidence="2" id="KW-0963">Cytoplasm</keyword>
<evidence type="ECO:0000256" key="4">
    <source>
        <dbReference type="SAM" id="MobiDB-lite"/>
    </source>
</evidence>
<reference evidence="6 7" key="2">
    <citation type="submission" date="2015-05" db="EMBL/GenBank/DDBJ databases">
        <authorList>
            <person name="Morales-Cruz A."/>
            <person name="Amrine K.C."/>
            <person name="Cantu D."/>
        </authorList>
    </citation>
    <scope>NUCLEOTIDE SEQUENCE [LARGE SCALE GENOMIC DNA]</scope>
    <source>
        <strain evidence="6">UCRPC4</strain>
    </source>
</reference>
<comment type="caution">
    <text evidence="6">The sequence shown here is derived from an EMBL/GenBank/DDBJ whole genome shotgun (WGS) entry which is preliminary data.</text>
</comment>
<keyword evidence="7" id="KW-1185">Reference proteome</keyword>
<dbReference type="EMBL" id="LCWF01000080">
    <property type="protein sequence ID" value="KKY21990.1"/>
    <property type="molecule type" value="Genomic_DNA"/>
</dbReference>
<feature type="compositionally biased region" description="Basic and acidic residues" evidence="4">
    <location>
        <begin position="661"/>
        <end position="671"/>
    </location>
</feature>
<feature type="compositionally biased region" description="Low complexity" evidence="4">
    <location>
        <begin position="715"/>
        <end position="751"/>
    </location>
</feature>
<evidence type="ECO:0000313" key="6">
    <source>
        <dbReference type="EMBL" id="KKY21990.1"/>
    </source>
</evidence>
<gene>
    <name evidence="6" type="ORF">UCRPC4_g03406</name>
</gene>
<protein>
    <submittedName>
        <fullName evidence="6">Putative gas2 domain protein</fullName>
    </submittedName>
</protein>
<evidence type="ECO:0000259" key="5">
    <source>
        <dbReference type="PROSITE" id="PS51460"/>
    </source>
</evidence>
<keyword evidence="3" id="KW-0206">Cytoskeleton</keyword>
<feature type="region of interest" description="Disordered" evidence="4">
    <location>
        <begin position="929"/>
        <end position="963"/>
    </location>
</feature>
<evidence type="ECO:0000313" key="7">
    <source>
        <dbReference type="Proteomes" id="UP000053317"/>
    </source>
</evidence>
<evidence type="ECO:0000256" key="3">
    <source>
        <dbReference type="ARBA" id="ARBA00023212"/>
    </source>
</evidence>
<dbReference type="GO" id="GO:0008017">
    <property type="term" value="F:microtubule binding"/>
    <property type="evidence" value="ECO:0007669"/>
    <property type="project" value="InterPro"/>
</dbReference>
<comment type="subcellular location">
    <subcellularLocation>
        <location evidence="1">Cytoplasm</location>
        <location evidence="1">Cytoskeleton</location>
    </subcellularLocation>
</comment>
<dbReference type="PROSITE" id="PS51460">
    <property type="entry name" value="GAR"/>
    <property type="match status" value="1"/>
</dbReference>
<feature type="compositionally biased region" description="Low complexity" evidence="4">
    <location>
        <begin position="634"/>
        <end position="647"/>
    </location>
</feature>
<feature type="compositionally biased region" description="Low complexity" evidence="4">
    <location>
        <begin position="899"/>
        <end position="910"/>
    </location>
</feature>
<accession>A0A0G2GZG7</accession>
<organism evidence="6 7">
    <name type="scientific">Phaeomoniella chlamydospora</name>
    <name type="common">Phaeoacremonium chlamydosporum</name>
    <dbReference type="NCBI Taxonomy" id="158046"/>
    <lineage>
        <taxon>Eukaryota</taxon>
        <taxon>Fungi</taxon>
        <taxon>Dikarya</taxon>
        <taxon>Ascomycota</taxon>
        <taxon>Pezizomycotina</taxon>
        <taxon>Eurotiomycetes</taxon>
        <taxon>Chaetothyriomycetidae</taxon>
        <taxon>Phaeomoniellales</taxon>
        <taxon>Phaeomoniellaceae</taxon>
        <taxon>Phaeomoniella</taxon>
    </lineage>
</organism>
<feature type="region of interest" description="Disordered" evidence="4">
    <location>
        <begin position="575"/>
        <end position="599"/>
    </location>
</feature>
<proteinExistence type="predicted"/>
<dbReference type="InterPro" id="IPR036534">
    <property type="entry name" value="GAR_dom_sf"/>
</dbReference>
<dbReference type="Proteomes" id="UP000053317">
    <property type="component" value="Unassembled WGS sequence"/>
</dbReference>
<dbReference type="Pfam" id="PF02187">
    <property type="entry name" value="GAS2"/>
    <property type="match status" value="1"/>
</dbReference>
<dbReference type="InterPro" id="IPR003108">
    <property type="entry name" value="GAR_dom"/>
</dbReference>
<feature type="region of interest" description="Disordered" evidence="4">
    <location>
        <begin position="634"/>
        <end position="774"/>
    </location>
</feature>
<dbReference type="Gene3D" id="3.30.920.20">
    <property type="entry name" value="Gas2-like domain"/>
    <property type="match status" value="1"/>
</dbReference>
<dbReference type="SUPFAM" id="SSF143575">
    <property type="entry name" value="GAS2 domain-like"/>
    <property type="match status" value="1"/>
</dbReference>
<name>A0A0G2GZG7_PHACM</name>
<evidence type="ECO:0000256" key="1">
    <source>
        <dbReference type="ARBA" id="ARBA00004245"/>
    </source>
</evidence>
<sequence length="996" mass="107573">MAQSDPTVLNAATRFTAKSARSVSVSPSRSPIRKAQFKAHEVDPLLGSLSPDSTLKALSETNAVATAGEQTQDILTQSISEATEQERALGIRAAIAGKKIKEWYTELADWEWPTGLDVGKGKGFENPPGQQDEDYLGCLPVRLLEHYEERVEEIKDGLEALEVEDLKEHVLDAHIPTRSRPTSASGVGAPPPLSFVQLSDFTAVITATIVQALPYLAHLSSMLQTWDFRFLVLRLVPGLLKSLNSTKKALQMAWHSVEDNEEAKSFNRTHFESTKSSLECMVSALGSTFDKALDALEGREDSLPEEWIDLMDSIEMDFANWVVVADKRSFLNEMNQNTLQEAHILVSQCTEIPPGDTPSLANPDDGVEDSIPPQKGECYPNSDLGPGINQDNTNTTETTEYQLETVADAAVKSSVLFEPASNNGSEASVNTSVNINEEPHINEEPNFIKEPNMAEELEPPQAAETMASNLPELTPLTSFRFPPSRAYSKSSSDPRRPEALQIPVSRIGHRRDVSEISVADSMMSDAFSDLSNAEILNASTAEDQCDPSRPSQETTISTNGPFEVQKAYVPQSPVPVQSLGNLSAHAPERPPLLPRKSSRRLPRTLDVALGSVAPDSVTPSTEIATNFTAFPALTTPTKATPASPLTPQSSTKKPVESPTKSTDETIEEKIQDILSGIPARIRLKSPSQPEPSKMPDPNRSSKGSCEKAWLAPIAPSDSSTDPSTRSTTPTPSLTLTPVRPSRSSRPSVSRVDNSDVKVYHLSRSGPNQPKDTPPIRLFVRLVGESGERVMVRVGGGWADLGEYLREYALHHGHSKSSMTNDQFEVQALPDNRKASDGTALGSSPAGSGYLSKSYGTPKQPGSRPSSALDVSRPTPPGLNNHKTRRASAASATIRRDAESPSAMFSSSPASTFSVDPIALDTDKLPPVPIVPSQHDHSRRSFSSAGPVRSATPSQLASSPAMPKFTPLGAAGPRYEPEVFIANTLKVTFISAHNGVF</sequence>
<dbReference type="OrthoDB" id="5409589at2759"/>
<feature type="domain" description="GAR" evidence="5">
    <location>
        <begin position="728"/>
        <end position="811"/>
    </location>
</feature>
<feature type="region of interest" description="Disordered" evidence="4">
    <location>
        <begin position="832"/>
        <end position="910"/>
    </location>
</feature>
<feature type="region of interest" description="Disordered" evidence="4">
    <location>
        <begin position="474"/>
        <end position="501"/>
    </location>
</feature>
<dbReference type="GO" id="GO:0005856">
    <property type="term" value="C:cytoskeleton"/>
    <property type="evidence" value="ECO:0007669"/>
    <property type="project" value="UniProtKB-SubCell"/>
</dbReference>
<evidence type="ECO:0000256" key="2">
    <source>
        <dbReference type="ARBA" id="ARBA00022490"/>
    </source>
</evidence>